<organism evidence="1 2">
    <name type="scientific">Planoprotostelium fungivorum</name>
    <dbReference type="NCBI Taxonomy" id="1890364"/>
    <lineage>
        <taxon>Eukaryota</taxon>
        <taxon>Amoebozoa</taxon>
        <taxon>Evosea</taxon>
        <taxon>Variosea</taxon>
        <taxon>Cavosteliida</taxon>
        <taxon>Cavosteliaceae</taxon>
        <taxon>Planoprotostelium</taxon>
    </lineage>
</organism>
<protein>
    <submittedName>
        <fullName evidence="1">Uncharacterized protein</fullName>
    </submittedName>
</protein>
<evidence type="ECO:0000313" key="2">
    <source>
        <dbReference type="Proteomes" id="UP000241769"/>
    </source>
</evidence>
<dbReference type="Proteomes" id="UP000241769">
    <property type="component" value="Unassembled WGS sequence"/>
</dbReference>
<dbReference type="InParanoid" id="A0A2P6MUP4"/>
<gene>
    <name evidence="1" type="ORF">PROFUN_15536</name>
</gene>
<comment type="caution">
    <text evidence="1">The sequence shown here is derived from an EMBL/GenBank/DDBJ whole genome shotgun (WGS) entry which is preliminary data.</text>
</comment>
<dbReference type="AlphaFoldDB" id="A0A2P6MUP4"/>
<sequence length="99" mass="11086">MCREGSNQTSNCKIHFIALPIPGGEEKRNKIQRAKAYRKRTLGSSRCLDREKIVCNIGGSKINLRKNQPPIVRQSSATEVQKSTSDCIRSLSLNTNNLQ</sequence>
<proteinExistence type="predicted"/>
<dbReference type="EMBL" id="MDYQ01000385">
    <property type="protein sequence ID" value="PRP75441.1"/>
    <property type="molecule type" value="Genomic_DNA"/>
</dbReference>
<accession>A0A2P6MUP4</accession>
<reference evidence="1 2" key="1">
    <citation type="journal article" date="2018" name="Genome Biol. Evol.">
        <title>Multiple Roots of Fruiting Body Formation in Amoebozoa.</title>
        <authorList>
            <person name="Hillmann F."/>
            <person name="Forbes G."/>
            <person name="Novohradska S."/>
            <person name="Ferling I."/>
            <person name="Riege K."/>
            <person name="Groth M."/>
            <person name="Westermann M."/>
            <person name="Marz M."/>
            <person name="Spaller T."/>
            <person name="Winckler T."/>
            <person name="Schaap P."/>
            <person name="Glockner G."/>
        </authorList>
    </citation>
    <scope>NUCLEOTIDE SEQUENCE [LARGE SCALE GENOMIC DNA]</scope>
    <source>
        <strain evidence="1 2">Jena</strain>
    </source>
</reference>
<evidence type="ECO:0000313" key="1">
    <source>
        <dbReference type="EMBL" id="PRP75441.1"/>
    </source>
</evidence>
<name>A0A2P6MUP4_9EUKA</name>
<keyword evidence="2" id="KW-1185">Reference proteome</keyword>